<keyword evidence="2" id="KW-1133">Transmembrane helix</keyword>
<dbReference type="SUPFAM" id="SSF69848">
    <property type="entry name" value="LCCL domain"/>
    <property type="match status" value="1"/>
</dbReference>
<dbReference type="RefSeq" id="XP_034013881.1">
    <property type="nucleotide sequence ID" value="XM_034153802.1"/>
</dbReference>
<dbReference type="Gene3D" id="2.170.130.20">
    <property type="entry name" value="LCCL-like domain"/>
    <property type="match status" value="1"/>
</dbReference>
<reference evidence="3 4" key="1">
    <citation type="submission" date="2019-07" db="EMBL/GenBank/DDBJ databases">
        <title>Genome assembly of two rare yeast pathogens: Diutina rugosa and Trichomonascus ciferrii.</title>
        <authorList>
            <person name="Mixao V."/>
            <person name="Saus E."/>
            <person name="Hansen A."/>
            <person name="Lass-Flor C."/>
            <person name="Gabaldon T."/>
        </authorList>
    </citation>
    <scope>NUCLEOTIDE SEQUENCE [LARGE SCALE GENOMIC DNA]</scope>
    <source>
        <strain evidence="3 4">CBS 613</strain>
    </source>
</reference>
<accession>A0A642UUR7</accession>
<dbReference type="PANTHER" id="PTHR31331">
    <property type="entry name" value="LCCL DOMAIN PROTEIN (AFU_ORTHOLOGUE AFUA_5G08630)"/>
    <property type="match status" value="1"/>
</dbReference>
<keyword evidence="2" id="KW-0812">Transmembrane</keyword>
<dbReference type="VEuPathDB" id="FungiDB:DIURU_001277"/>
<feature type="transmembrane region" description="Helical" evidence="2">
    <location>
        <begin position="433"/>
        <end position="452"/>
    </location>
</feature>
<organism evidence="3 4">
    <name type="scientific">Diutina rugosa</name>
    <name type="common">Yeast</name>
    <name type="synonym">Candida rugosa</name>
    <dbReference type="NCBI Taxonomy" id="5481"/>
    <lineage>
        <taxon>Eukaryota</taxon>
        <taxon>Fungi</taxon>
        <taxon>Dikarya</taxon>
        <taxon>Ascomycota</taxon>
        <taxon>Saccharomycotina</taxon>
        <taxon>Pichiomycetes</taxon>
        <taxon>Debaryomycetaceae</taxon>
        <taxon>Diutina</taxon>
    </lineage>
</organism>
<evidence type="ECO:0000256" key="1">
    <source>
        <dbReference type="SAM" id="MobiDB-lite"/>
    </source>
</evidence>
<dbReference type="OrthoDB" id="441660at2759"/>
<feature type="transmembrane region" description="Helical" evidence="2">
    <location>
        <begin position="100"/>
        <end position="123"/>
    </location>
</feature>
<evidence type="ECO:0000256" key="2">
    <source>
        <dbReference type="SAM" id="Phobius"/>
    </source>
</evidence>
<comment type="caution">
    <text evidence="3">The sequence shown here is derived from an EMBL/GenBank/DDBJ whole genome shotgun (WGS) entry which is preliminary data.</text>
</comment>
<keyword evidence="2" id="KW-0472">Membrane</keyword>
<evidence type="ECO:0000313" key="4">
    <source>
        <dbReference type="Proteomes" id="UP000449547"/>
    </source>
</evidence>
<dbReference type="InterPro" id="IPR036609">
    <property type="entry name" value="LCCL_sf"/>
</dbReference>
<protein>
    <submittedName>
        <fullName evidence="3">Uncharacterized protein</fullName>
    </submittedName>
</protein>
<dbReference type="PANTHER" id="PTHR31331:SF1">
    <property type="entry name" value="CYSTEINE RICH SECRETORY PROTEIN LCCL DOMAIN CONTAINING 2"/>
    <property type="match status" value="1"/>
</dbReference>
<evidence type="ECO:0000313" key="3">
    <source>
        <dbReference type="EMBL" id="KAA8905900.1"/>
    </source>
</evidence>
<dbReference type="EMBL" id="SWFT01000039">
    <property type="protein sequence ID" value="KAA8905900.1"/>
    <property type="molecule type" value="Genomic_DNA"/>
</dbReference>
<feature type="transmembrane region" description="Helical" evidence="2">
    <location>
        <begin position="464"/>
        <end position="483"/>
    </location>
</feature>
<gene>
    <name evidence="3" type="ORF">DIURU_001277</name>
</gene>
<name>A0A642UUR7_DIURU</name>
<feature type="transmembrane region" description="Helical" evidence="2">
    <location>
        <begin position="362"/>
        <end position="381"/>
    </location>
</feature>
<dbReference type="GeneID" id="54779930"/>
<dbReference type="InterPro" id="IPR051957">
    <property type="entry name" value="CRISP-LCCL_domain"/>
</dbReference>
<dbReference type="AlphaFoldDB" id="A0A642UUR7"/>
<feature type="transmembrane region" description="Helical" evidence="2">
    <location>
        <begin position="489"/>
        <end position="519"/>
    </location>
</feature>
<proteinExistence type="predicted"/>
<dbReference type="OMA" id="HWDKTVL"/>
<keyword evidence="4" id="KW-1185">Reference proteome</keyword>
<dbReference type="Proteomes" id="UP000449547">
    <property type="component" value="Unassembled WGS sequence"/>
</dbReference>
<sequence length="656" mass="72080">MGKATEAAGDPEYIQLRELTSDMRGLSSSDDTVDDTVDDPPGSLGGADIEAHSRPVSRWQRFVDGPEYPSNDPAPCPTWLLWADQPRRWFDARTKRWQKVALFVSYMFLWIGALYGLVMPYLVTPPIVDGDQLPVIVTGCQESGLWAGKNQLCGLNSTRCPGVSDLNEDFIIRCPALCNLHKQFSLMPIGDQRIKYRPYIVGGGSDITVNLEDDDLQLTNPYRADSNPCVAAAHAGLTSSLRGGVVKVSYRSGPQMAFASAAGKEGTGDSIAFDSYFPYSFYFKSLDQTKVSPAKDPRFTVVALNIIFGIPVTYLASAAATFWTVTTVAFWDIVFSEDPIAPINPDVPENFSFMVSKGCERFLPTCFILFVLYKYSVGITLGKPAGGPDPSPILRVLLWYPLFWIGALNNITFDRLPLDRFSWEAFRAQPGGVLSASILIGVILVGAVFQAYSIWHTGKFWQYLRLYLVMLAGLVVIILIPGLKFHLHHYILAMILLPGCGTRNVTGLMFSGLLLGLFISGASRWGLDSILETAVQWARSDPIGQIIPPMISNFNASTGELSWVGEAMAFTEQLSGLHNFTSVSLLINDVEMYQGNGTSVNLTRLLPQAIRMATDIPVYLRMARLNPVANEYSDYSNAAVLQWPSGNLTLPAPGLT</sequence>
<feature type="transmembrane region" description="Helical" evidence="2">
    <location>
        <begin position="393"/>
        <end position="413"/>
    </location>
</feature>
<feature type="region of interest" description="Disordered" evidence="1">
    <location>
        <begin position="24"/>
        <end position="50"/>
    </location>
</feature>